<accession>A0A1C5H0A2</accession>
<feature type="region of interest" description="Disordered" evidence="1">
    <location>
        <begin position="1452"/>
        <end position="1472"/>
    </location>
</feature>
<proteinExistence type="predicted"/>
<dbReference type="SMART" id="SM00028">
    <property type="entry name" value="TPR"/>
    <property type="match status" value="11"/>
</dbReference>
<evidence type="ECO:0000313" key="3">
    <source>
        <dbReference type="Proteomes" id="UP000198215"/>
    </source>
</evidence>
<dbReference type="SUPFAM" id="SSF48452">
    <property type="entry name" value="TPR-like"/>
    <property type="match status" value="6"/>
</dbReference>
<gene>
    <name evidence="2" type="ORF">GA0070614_0626</name>
</gene>
<dbReference type="Proteomes" id="UP000198215">
    <property type="component" value="Chromosome I"/>
</dbReference>
<keyword evidence="3" id="KW-1185">Reference proteome</keyword>
<dbReference type="EMBL" id="LT607753">
    <property type="protein sequence ID" value="SCG39363.1"/>
    <property type="molecule type" value="Genomic_DNA"/>
</dbReference>
<evidence type="ECO:0000256" key="1">
    <source>
        <dbReference type="SAM" id="MobiDB-lite"/>
    </source>
</evidence>
<evidence type="ECO:0000313" key="2">
    <source>
        <dbReference type="EMBL" id="SCG39363.1"/>
    </source>
</evidence>
<dbReference type="InterPro" id="IPR019734">
    <property type="entry name" value="TPR_rpt"/>
</dbReference>
<name>A0A1C5H0A2_9ACTN</name>
<dbReference type="Pfam" id="PF13374">
    <property type="entry name" value="TPR_10"/>
    <property type="match status" value="8"/>
</dbReference>
<dbReference type="InterPro" id="IPR011990">
    <property type="entry name" value="TPR-like_helical_dom_sf"/>
</dbReference>
<dbReference type="PANTHER" id="PTHR19959">
    <property type="entry name" value="KINESIN LIGHT CHAIN"/>
    <property type="match status" value="1"/>
</dbReference>
<dbReference type="PANTHER" id="PTHR19959:SF119">
    <property type="entry name" value="FUNGAL LIPASE-LIKE DOMAIN-CONTAINING PROTEIN"/>
    <property type="match status" value="1"/>
</dbReference>
<dbReference type="Gene3D" id="1.25.40.10">
    <property type="entry name" value="Tetratricopeptide repeat domain"/>
    <property type="match status" value="5"/>
</dbReference>
<reference evidence="3" key="1">
    <citation type="submission" date="2016-06" db="EMBL/GenBank/DDBJ databases">
        <authorList>
            <person name="Varghese N."/>
            <person name="Submissions Spin"/>
        </authorList>
    </citation>
    <scope>NUCLEOTIDE SEQUENCE [LARGE SCALE GENOMIC DNA]</scope>
    <source>
        <strain evidence="3">DSM 45161</strain>
    </source>
</reference>
<sequence>MTGPARHVTPAPGDPAVSGGEVVQHVTATAGFAYGAVGADVHVHGDGTPLYLLHEEQPRPRGRDADLRQLPSRMLDAQAQVVPFTGRARELAALRRWRDDGPRLGVRLLHGAGGQGKSRLAARLAADSRATGWRVVLAGLGVGAATPSPGSQDLRLDGHRGVLLVVDYADRWPLTTVVWLLRNGLLHRPDRPARVLLLARSDAAWPALRGELRRAKLPADVSAQALPPISDRDQDERSAVFAVARDAFAAVHGVDDPSVIAAPADLRHEDFGLTLALHVAALVAVDAHVTGTRAPDEPGELTRYLLDREEAHWSRLYEERTRGLEHHTPASVMARTTFTAVLAGPLAHPDAVALLDRVERELPADRIITDHGRCYPAPDEGGPAMVLQPLYPDRLAEDFLAHTLTQRHTRPWAATRLREVLREPTSPGEYASVARAMVFLVAAAERWPRLADEQLNPLLRERPWLAVVAGNTTLSMLAAGAHVDVDVLEAVEAGLPPVPFVDLDVGAADIAERTARERLRRADDDADRASAYGTLGRRLVNAGRYAAAVDALERATAAYRVLAEDDPGQFSGHLAACLDVLGIALAGQGRRDGSTVVGGEALALYRRLVESEPDRYRFPMACCLNNLSNWLADQGRDEQALTAGHEAIELLRPLATTDPQRYESHLALTLDTVGNRLLEADRLDEALTVTQEAIALHRRGVRASPGEHLPQYARAVGNLGARLLAAGRRDEAVAPLREALRLLRELDRDNPLMNRAELAIASLNFASAESGRPARDAAAEAVHLYRALAADNPDAHRGGLILALTQSGRLAEREGDDDAALDLYAEALGLHRDRPASVAAIYRPLLALLPGQLAGLLAAAGRTAEAAAVLAEPVDADELAWLTKAPAPDRARVLAQFSLSMIREGSLDQAQRVLAQVADLYRELGGGESTEVLAEVGQLRAELLGRLEEHASAAAAAREVVQLRREQHGGAAPGHRADLLRALELLAAASSLSGRHDEALDATREAVVLSRQLAETDPAYLPQSARALDQFVRIRRRARVEQADALDAAHECVRVWRRVSPTDRADQLAYLDAWSALGELLHESGRHQEAAATTEESLLFCRRLVRSDPRAHGRWVSAVATGLSRRLWDLGRGEEALAAASAAVSVLEPPAGTDPHDRADHATALWNRYVLLRETGRADEAEVALRTVLPAYRRLAGEDPDTHLPALADCLNDLAVTLRRQGRRQEALSPAEETVTLRRRLAATAPEHLPGLATSLHNLGNLRADLGRGRDALGPVEEAIAIRRRLADPEAHRGPLASALDDLGVLLSDLRRHDEALTPATEAADIRRRLAAAEPDAYLPDLAVSAHNLGLLLADLGQGREALAAITEAVTIRRRLAGRDRPAYRPLLARSLSAYAHVCLRTGRNLPGALRAARESAELHRTLAEREPQRFGAALLQAHRLLAEALERCGEPAEATTVQQRIDTPPGGGAEP</sequence>
<protein>
    <submittedName>
        <fullName evidence="2">Tetratricopeptide repeat-containing protein</fullName>
    </submittedName>
</protein>
<organism evidence="2 3">
    <name type="scientific">Micromonospora coxensis</name>
    <dbReference type="NCBI Taxonomy" id="356852"/>
    <lineage>
        <taxon>Bacteria</taxon>
        <taxon>Bacillati</taxon>
        <taxon>Actinomycetota</taxon>
        <taxon>Actinomycetes</taxon>
        <taxon>Micromonosporales</taxon>
        <taxon>Micromonosporaceae</taxon>
        <taxon>Micromonospora</taxon>
    </lineage>
</organism>